<dbReference type="InterPro" id="IPR023406">
    <property type="entry name" value="Topo_IA_AS"/>
</dbReference>
<feature type="compositionally biased region" description="Low complexity" evidence="9">
    <location>
        <begin position="939"/>
        <end position="961"/>
    </location>
</feature>
<evidence type="ECO:0000256" key="3">
    <source>
        <dbReference type="ARBA" id="ARBA00022723"/>
    </source>
</evidence>
<dbReference type="Gene3D" id="2.70.20.10">
    <property type="entry name" value="Topoisomerase I, domain 3"/>
    <property type="match status" value="1"/>
</dbReference>
<feature type="active site" description="O-(5'-phospho-DNA)-tyrosine intermediate" evidence="8">
    <location>
        <position position="318"/>
    </location>
</feature>
<evidence type="ECO:0000256" key="2">
    <source>
        <dbReference type="ARBA" id="ARBA00009446"/>
    </source>
</evidence>
<dbReference type="InterPro" id="IPR013825">
    <property type="entry name" value="Topo_IA_cen_sub2"/>
</dbReference>
<keyword evidence="5 8" id="KW-0799">Topoisomerase</keyword>
<dbReference type="Gene3D" id="1.10.290.10">
    <property type="entry name" value="Topoisomerase I, domain 4"/>
    <property type="match status" value="1"/>
</dbReference>
<feature type="site" description="Interaction with DNA" evidence="8">
    <location>
        <position position="156"/>
    </location>
</feature>
<evidence type="ECO:0000256" key="8">
    <source>
        <dbReference type="HAMAP-Rule" id="MF_00952"/>
    </source>
</evidence>
<feature type="domain" description="Topo IA-type catalytic" evidence="11">
    <location>
        <begin position="142"/>
        <end position="588"/>
    </location>
</feature>
<dbReference type="InterPro" id="IPR028612">
    <property type="entry name" value="Topoisom_1_IA"/>
</dbReference>
<dbReference type="EC" id="5.6.2.1" evidence="8"/>
<dbReference type="InterPro" id="IPR025589">
    <property type="entry name" value="Toprim_C_rpt"/>
</dbReference>
<dbReference type="Gene3D" id="1.10.460.10">
    <property type="entry name" value="Topoisomerase I, domain 2"/>
    <property type="match status" value="1"/>
</dbReference>
<feature type="region of interest" description="Interaction with DNA" evidence="8">
    <location>
        <begin position="176"/>
        <end position="181"/>
    </location>
</feature>
<feature type="region of interest" description="Disordered" evidence="9">
    <location>
        <begin position="354"/>
        <end position="383"/>
    </location>
</feature>
<dbReference type="OrthoDB" id="9804262at2"/>
<feature type="site" description="Interaction with DNA" evidence="8">
    <location>
        <position position="35"/>
    </location>
</feature>
<dbReference type="AlphaFoldDB" id="A0A4Y5YRW1"/>
<evidence type="ECO:0000313" key="12">
    <source>
        <dbReference type="EMBL" id="QDE35560.1"/>
    </source>
</evidence>
<evidence type="ECO:0000259" key="11">
    <source>
        <dbReference type="PROSITE" id="PS52039"/>
    </source>
</evidence>
<feature type="compositionally biased region" description="Basic residues" evidence="9">
    <location>
        <begin position="885"/>
        <end position="926"/>
    </location>
</feature>
<dbReference type="PROSITE" id="PS00396">
    <property type="entry name" value="TOPO_IA_1"/>
    <property type="match status" value="1"/>
</dbReference>
<evidence type="ECO:0000256" key="1">
    <source>
        <dbReference type="ARBA" id="ARBA00000213"/>
    </source>
</evidence>
<dbReference type="PROSITE" id="PS52039">
    <property type="entry name" value="TOPO_IA_2"/>
    <property type="match status" value="1"/>
</dbReference>
<dbReference type="PANTHER" id="PTHR42785">
    <property type="entry name" value="DNA TOPOISOMERASE, TYPE IA, CORE"/>
    <property type="match status" value="1"/>
</dbReference>
<dbReference type="HAMAP" id="MF_00952">
    <property type="entry name" value="Topoisom_1_prok"/>
    <property type="match status" value="1"/>
</dbReference>
<evidence type="ECO:0000256" key="5">
    <source>
        <dbReference type="ARBA" id="ARBA00023029"/>
    </source>
</evidence>
<evidence type="ECO:0000256" key="6">
    <source>
        <dbReference type="ARBA" id="ARBA00023125"/>
    </source>
</evidence>
<name>A0A4Y5YRW1_9MICO</name>
<dbReference type="InterPro" id="IPR003602">
    <property type="entry name" value="Topo_IA_DNA-bd_dom"/>
</dbReference>
<dbReference type="Pfam" id="PF01131">
    <property type="entry name" value="Topoisom_bac"/>
    <property type="match status" value="1"/>
</dbReference>
<dbReference type="Gene3D" id="3.40.50.140">
    <property type="match status" value="1"/>
</dbReference>
<evidence type="ECO:0000256" key="4">
    <source>
        <dbReference type="ARBA" id="ARBA00022842"/>
    </source>
</evidence>
<dbReference type="NCBIfam" id="TIGR01051">
    <property type="entry name" value="topA_bact"/>
    <property type="match status" value="1"/>
</dbReference>
<comment type="subunit">
    <text evidence="8">Monomer.</text>
</comment>
<gene>
    <name evidence="8 12" type="primary">topA</name>
    <name evidence="12" type="ORF">FIV50_12650</name>
</gene>
<organism evidence="12 13">
    <name type="scientific">Microbacterium foliorum</name>
    <dbReference type="NCBI Taxonomy" id="104336"/>
    <lineage>
        <taxon>Bacteria</taxon>
        <taxon>Bacillati</taxon>
        <taxon>Actinomycetota</taxon>
        <taxon>Actinomycetes</taxon>
        <taxon>Micrococcales</taxon>
        <taxon>Microbacteriaceae</taxon>
        <taxon>Microbacterium</taxon>
    </lineage>
</organism>
<dbReference type="InterPro" id="IPR006171">
    <property type="entry name" value="TOPRIM_dom"/>
</dbReference>
<dbReference type="GO" id="GO:0003917">
    <property type="term" value="F:DNA topoisomerase type I (single strand cut, ATP-independent) activity"/>
    <property type="evidence" value="ECO:0007669"/>
    <property type="project" value="UniProtKB-UniRule"/>
</dbReference>
<dbReference type="InterPro" id="IPR013826">
    <property type="entry name" value="Topo_IA_cen_sub3"/>
</dbReference>
<feature type="region of interest" description="Disordered" evidence="9">
    <location>
        <begin position="875"/>
        <end position="961"/>
    </location>
</feature>
<feature type="site" description="Interaction with DNA" evidence="8">
    <location>
        <position position="520"/>
    </location>
</feature>
<dbReference type="CDD" id="cd03363">
    <property type="entry name" value="TOPRIM_TopoIA_TopoI"/>
    <property type="match status" value="1"/>
</dbReference>
<evidence type="ECO:0000256" key="9">
    <source>
        <dbReference type="SAM" id="MobiDB-lite"/>
    </source>
</evidence>
<dbReference type="InterPro" id="IPR013497">
    <property type="entry name" value="Topo_IA_cen"/>
</dbReference>
<sequence length="961" mass="104308">MAEGKKLVIVESPTKMRSIQGYLGDGYEVLSSVGHIRDLADKKDIPAADKQAYGKYSIDVDNDFDPYYVVSDRKTKTVAELKRALKTADELLLATDEDREGEAIAWHLLETLKPKVPVKRMVFHEITKDAIQAAIGNTRELDTDLVDAQETRRILDRLYGWDVSPVLWYKVKTGLSAGRVQSAATRMIVERERERMAFVSAEYWDVEALASSSSAFKVRLVRVDGGQLARGTDFDDDGKLKKAVVILDEKKAAALASAVDSAGAGQVTKVEAKPGTRSPYAPFTTSTMQQEAGRKLSMSAKQAMSVAQRLYEKGYITYMRTDSVALSTQAVQAARSQAVALYGDTAVPLKPRAYKSKSKNAQEAHEAIRPSGENFRTPKSVASELDREEHRLYDLIWKRTVASQMADAKYETTTVTIAVDAAGQNAEFTASGTVYTFKGFLEAYEEGRDEKRNDKDADENQSLPVVAVGDELRMSDAEAKGHRTTPKPRFTEASLVKALEEHGIGRPSTFASIIGTVIDRGYATKRGQALVPTWLAFSVVRLLEEHFATLIDYDFTAALEDDLDAIARGEQKRVEWLRSFYYGSDSHVGLRQTVDNLGEIDARALNSTPITDTATLRFGKYGPYLEVANPEAPDEKPRIVNVPEDLAPDELTAAKAQELIDAPVAGDRVLGTNPDNGKIVVVKDGRFGPYVQENDPVSEDAAVDEATGEVVEAPKPKRGAKKPAAPKQRTASLFRSMSVDTIDLDTALQLLSLPRVVGADPESGEEITAQNGRFGPYLKKGADSRSLESESEIFDVTLEKALEIYAQPKYGAGSRRASSALAEFEADPVSNKPIRIRDGRFGAYVTDGETNVTIPRGQKVEDITFEIAVQMLADKRAKGPAPKRGAAKKAPAKKPAAKKTAAKKPAAKKPAAKKPAAKKPAAKKAAAKTTATDAEKAAARSAAAKKAAATRAANAAKKAGS</sequence>
<protein>
    <recommendedName>
        <fullName evidence="8">DNA topoisomerase 1</fullName>
        <ecNumber evidence="8">5.6.2.1</ecNumber>
    </recommendedName>
    <alternativeName>
        <fullName evidence="8">DNA topoisomerase I</fullName>
    </alternativeName>
</protein>
<dbReference type="GO" id="GO:0003677">
    <property type="term" value="F:DNA binding"/>
    <property type="evidence" value="ECO:0007669"/>
    <property type="project" value="UniProtKB-KW"/>
</dbReference>
<comment type="similarity">
    <text evidence="2 8">Belongs to the type IA topoisomerase family.</text>
</comment>
<dbReference type="GO" id="GO:0006265">
    <property type="term" value="P:DNA topological change"/>
    <property type="evidence" value="ECO:0007669"/>
    <property type="project" value="UniProtKB-UniRule"/>
</dbReference>
<feature type="site" description="Interaction with DNA" evidence="8">
    <location>
        <position position="320"/>
    </location>
</feature>
<keyword evidence="4" id="KW-0460">Magnesium</keyword>
<dbReference type="InterPro" id="IPR003601">
    <property type="entry name" value="Topo_IA_2"/>
</dbReference>
<keyword evidence="3" id="KW-0479">Metal-binding</keyword>
<dbReference type="EMBL" id="CP041040">
    <property type="protein sequence ID" value="QDE35560.1"/>
    <property type="molecule type" value="Genomic_DNA"/>
</dbReference>
<dbReference type="InterPro" id="IPR023405">
    <property type="entry name" value="Topo_IA_core_domain"/>
</dbReference>
<dbReference type="PRINTS" id="PR00417">
    <property type="entry name" value="PRTPISMRASEI"/>
</dbReference>
<reference evidence="12 13" key="1">
    <citation type="submission" date="2019-06" db="EMBL/GenBank/DDBJ databases">
        <title>Complete genome of Microbacterium foliorum M2.</title>
        <authorList>
            <person name="Cao G."/>
        </authorList>
    </citation>
    <scope>NUCLEOTIDE SEQUENCE [LARGE SCALE GENOMIC DNA]</scope>
    <source>
        <strain evidence="12 13">M2</strain>
    </source>
</reference>
<proteinExistence type="inferred from homology"/>
<dbReference type="SMART" id="SM00493">
    <property type="entry name" value="TOPRIM"/>
    <property type="match status" value="1"/>
</dbReference>
<dbReference type="SMART" id="SM00437">
    <property type="entry name" value="TOP1Ac"/>
    <property type="match status" value="1"/>
</dbReference>
<evidence type="ECO:0000256" key="7">
    <source>
        <dbReference type="ARBA" id="ARBA00023235"/>
    </source>
</evidence>
<dbReference type="PROSITE" id="PS50880">
    <property type="entry name" value="TOPRIM"/>
    <property type="match status" value="1"/>
</dbReference>
<feature type="region of interest" description="Disordered" evidence="9">
    <location>
        <begin position="707"/>
        <end position="729"/>
    </location>
</feature>
<comment type="catalytic activity">
    <reaction evidence="1 8">
        <text>ATP-independent breakage of single-stranded DNA, followed by passage and rejoining.</text>
        <dbReference type="EC" id="5.6.2.1"/>
    </reaction>
</comment>
<keyword evidence="7 8" id="KW-0413">Isomerase</keyword>
<dbReference type="Pfam" id="PF01751">
    <property type="entry name" value="Toprim"/>
    <property type="match status" value="1"/>
</dbReference>
<dbReference type="InterPro" id="IPR034149">
    <property type="entry name" value="TOPRIM_TopoI"/>
</dbReference>
<comment type="caution">
    <text evidence="8">Lacks conserved residue(s) required for the propagation of feature annotation.</text>
</comment>
<dbReference type="Pfam" id="PF13368">
    <property type="entry name" value="Toprim_C_rpt"/>
    <property type="match status" value="3"/>
</dbReference>
<evidence type="ECO:0000313" key="13">
    <source>
        <dbReference type="Proteomes" id="UP000316125"/>
    </source>
</evidence>
<feature type="site" description="Interaction with DNA" evidence="8">
    <location>
        <position position="153"/>
    </location>
</feature>
<dbReference type="PANTHER" id="PTHR42785:SF1">
    <property type="entry name" value="DNA TOPOISOMERASE"/>
    <property type="match status" value="1"/>
</dbReference>
<feature type="site" description="Interaction with DNA" evidence="8">
    <location>
        <position position="152"/>
    </location>
</feature>
<dbReference type="SMART" id="SM00436">
    <property type="entry name" value="TOP1Bc"/>
    <property type="match status" value="1"/>
</dbReference>
<keyword evidence="6 8" id="KW-0238">DNA-binding</keyword>
<feature type="site" description="Interaction with DNA" evidence="8">
    <location>
        <position position="168"/>
    </location>
</feature>
<dbReference type="RefSeq" id="WP_140037735.1">
    <property type="nucleotide sequence ID" value="NZ_CP041040.1"/>
</dbReference>
<comment type="function">
    <text evidence="8">Releases the supercoiling and torsional tension of DNA, which is introduced during the DNA replication and transcription, by transiently cleaving and rejoining one strand of the DNA duplex. Introduces a single-strand break via transesterification at a target site in duplex DNA. The scissile phosphodiester is attacked by the catalytic tyrosine of the enzyme, resulting in the formation of a DNA-(5'-phosphotyrosyl)-enzyme intermediate and the expulsion of a 3'-OH DNA strand. The free DNA strand then undergoes passage around the unbroken strand, thus removing DNA supercoils. Finally, in the religation step, the DNA 3'-OH attacks the covalent intermediate to expel the active-site tyrosine and restore the DNA phosphodiester backbone.</text>
</comment>
<dbReference type="InterPro" id="IPR013824">
    <property type="entry name" value="Topo_IA_cen_sub1"/>
</dbReference>
<dbReference type="InterPro" id="IPR005733">
    <property type="entry name" value="TopoI_bac-type"/>
</dbReference>
<dbReference type="CDD" id="cd00186">
    <property type="entry name" value="TOP1Ac"/>
    <property type="match status" value="1"/>
</dbReference>
<dbReference type="SUPFAM" id="SSF56712">
    <property type="entry name" value="Prokaryotic type I DNA topoisomerase"/>
    <property type="match status" value="1"/>
</dbReference>
<feature type="domain" description="Toprim" evidence="10">
    <location>
        <begin position="5"/>
        <end position="127"/>
    </location>
</feature>
<dbReference type="InterPro" id="IPR000380">
    <property type="entry name" value="Topo_IA"/>
</dbReference>
<evidence type="ECO:0000259" key="10">
    <source>
        <dbReference type="PROSITE" id="PS50880"/>
    </source>
</evidence>
<dbReference type="Proteomes" id="UP000316125">
    <property type="component" value="Chromosome"/>
</dbReference>
<accession>A0A4Y5YRW1</accession>
<dbReference type="GO" id="GO:0046872">
    <property type="term" value="F:metal ion binding"/>
    <property type="evidence" value="ECO:0007669"/>
    <property type="project" value="UniProtKB-KW"/>
</dbReference>